<dbReference type="InterPro" id="IPR008979">
    <property type="entry name" value="Galactose-bd-like_sf"/>
</dbReference>
<dbReference type="Gene3D" id="2.60.40.1080">
    <property type="match status" value="1"/>
</dbReference>
<gene>
    <name evidence="2" type="ORF">J8TS2_11410</name>
</gene>
<name>A0ABQ4KHM9_9BACI</name>
<evidence type="ECO:0000313" key="2">
    <source>
        <dbReference type="EMBL" id="GIN56822.1"/>
    </source>
</evidence>
<comment type="caution">
    <text evidence="2">The sequence shown here is derived from an EMBL/GenBank/DDBJ whole genome shotgun (WGS) entry which is preliminary data.</text>
</comment>
<accession>A0ABQ4KHM9</accession>
<dbReference type="InterPro" id="IPR054470">
    <property type="entry name" value="FIMAH_dom"/>
</dbReference>
<dbReference type="SUPFAM" id="SSF51126">
    <property type="entry name" value="Pectin lyase-like"/>
    <property type="match status" value="1"/>
</dbReference>
<dbReference type="PROSITE" id="PS50022">
    <property type="entry name" value="FA58C_3"/>
    <property type="match status" value="1"/>
</dbReference>
<dbReference type="InterPro" id="IPR012334">
    <property type="entry name" value="Pectin_lyas_fold"/>
</dbReference>
<dbReference type="Proteomes" id="UP000679950">
    <property type="component" value="Unassembled WGS sequence"/>
</dbReference>
<dbReference type="InterPro" id="IPR000421">
    <property type="entry name" value="FA58C"/>
</dbReference>
<sequence>MKRNLFTFVFVNLSIVALLLFSYVPSLQAKEEMASNLALNKPVTVSSDTSVGKASNAVDGDYKTYWQPLAADRADGNIWITVDLESRQSFNTLHAMWNRTDNIGKYEILYSDDGETWKKAFEGISGFNKDEQVSFDTVTARYVKLDITLSRNLNLQTFELAIYQLEEGEDKPINLTDIYFVDDSGKAYSENAFIDLNKGETNQLQLKGKLKSGEEVDLTEVKKQYHSSTPNVTIDLSGKVTAIEVGASMVTAKVELADGKTLTTPYMWLYIHDPEEFFDESYVAHTDISHPNMKMEIGQPAVLEPKDDFPTLNVRANVSIELSGEVVKDGEDVVAQIPQHTLAKDEKKDIVIAGKIPENGQYEIRLTLQEAGKNPVYDTFYFTALQQGDIPEGQSSIVFLNDDHRLTYVPDYKGNRVLDFSNSGYMGGGVTIPNVKVAVTVEPVDGDATQIIQEAIDRVAKLPIDKDGFRGAVLLKKGRYNIGGTLHINESGVVLRGEGGGEDGTLIYGTGSERRNLIEIGSGSGPSIDSASAETITDLYVPSGNRTFHVGDASAFNVGDSVMVRRVGNARWISEIGMDRIFMRPGVTSGTNQWAPFNLDFDRVITAIDGNEITIDAPIANAIDHKWGGGQLMKYSDVSRIEQVGVENMRADSDFDPSITDTVMDNGKTDPYYADEDHAERFVVFNSVKNGWARHLSATHMSYSLVQMSRNAKWITVEDSTATDFISIITGGRRYANHLMGQLSLVQRVHVETARHAFVVDSRVQGPNVVLDSSSARDYNTSEPHHRWSVGGLFDNVKAKISIRDRAWLGSGHGWAGANYVTWNTEGDLTSQQPPTAQNYAIGHVGPVVAGLVPNNYDSRPRSEGYWESTGKHVTLASLYKQQLMERLIQEEGESANTILKLVELVHSWGDIEDKNVARTLETHLTALEHFENQGESEKVIKHVKGLKQLLDHQQKDGGISEQAYNMLQDGANSLLKKWQ</sequence>
<keyword evidence="3" id="KW-1185">Reference proteome</keyword>
<protein>
    <recommendedName>
        <fullName evidence="1">F5/8 type C domain-containing protein</fullName>
    </recommendedName>
</protein>
<dbReference type="Pfam" id="PF00754">
    <property type="entry name" value="F5_F8_type_C"/>
    <property type="match status" value="1"/>
</dbReference>
<dbReference type="Gene3D" id="2.160.20.10">
    <property type="entry name" value="Single-stranded right-handed beta-helix, Pectin lyase-like"/>
    <property type="match status" value="1"/>
</dbReference>
<dbReference type="Gene3D" id="2.60.120.260">
    <property type="entry name" value="Galactose-binding domain-like"/>
    <property type="match status" value="1"/>
</dbReference>
<evidence type="ECO:0000313" key="3">
    <source>
        <dbReference type="Proteomes" id="UP000679950"/>
    </source>
</evidence>
<dbReference type="InterPro" id="IPR011050">
    <property type="entry name" value="Pectin_lyase_fold/virulence"/>
</dbReference>
<dbReference type="Pfam" id="PF22888">
    <property type="entry name" value="FIMAH"/>
    <property type="match status" value="1"/>
</dbReference>
<evidence type="ECO:0000259" key="1">
    <source>
        <dbReference type="PROSITE" id="PS50022"/>
    </source>
</evidence>
<reference evidence="2 3" key="1">
    <citation type="submission" date="2021-03" db="EMBL/GenBank/DDBJ databases">
        <title>Antimicrobial resistance genes in bacteria isolated from Japanese honey, and their potential for conferring macrolide and lincosamide resistance in the American foulbrood pathogen Paenibacillus larvae.</title>
        <authorList>
            <person name="Okamoto M."/>
            <person name="Kumagai M."/>
            <person name="Kanamori H."/>
            <person name="Takamatsu D."/>
        </authorList>
    </citation>
    <scope>NUCLEOTIDE SEQUENCE [LARGE SCALE GENOMIC DNA]</scope>
    <source>
        <strain evidence="2 3">J8TS2</strain>
    </source>
</reference>
<organism evidence="2 3">
    <name type="scientific">Lederbergia ruris</name>
    <dbReference type="NCBI Taxonomy" id="217495"/>
    <lineage>
        <taxon>Bacteria</taxon>
        <taxon>Bacillati</taxon>
        <taxon>Bacillota</taxon>
        <taxon>Bacilli</taxon>
        <taxon>Bacillales</taxon>
        <taxon>Bacillaceae</taxon>
        <taxon>Lederbergia</taxon>
    </lineage>
</organism>
<dbReference type="RefSeq" id="WP_212965756.1">
    <property type="nucleotide sequence ID" value="NZ_BORB01000007.1"/>
</dbReference>
<feature type="domain" description="F5/8 type C" evidence="1">
    <location>
        <begin position="26"/>
        <end position="165"/>
    </location>
</feature>
<proteinExistence type="predicted"/>
<dbReference type="EMBL" id="BORB01000007">
    <property type="protein sequence ID" value="GIN56822.1"/>
    <property type="molecule type" value="Genomic_DNA"/>
</dbReference>
<dbReference type="SUPFAM" id="SSF49785">
    <property type="entry name" value="Galactose-binding domain-like"/>
    <property type="match status" value="1"/>
</dbReference>